<dbReference type="GO" id="GO:0008664">
    <property type="term" value="F:RNA 2',3'-cyclic 3'-phosphodiesterase activity"/>
    <property type="evidence" value="ECO:0007669"/>
    <property type="project" value="InterPro"/>
</dbReference>
<comment type="caution">
    <text evidence="3">The sequence shown here is derived from an EMBL/GenBank/DDBJ whole genome shotgun (WGS) entry which is preliminary data.</text>
</comment>
<dbReference type="EC" id="6.5.1.-" evidence="3"/>
<dbReference type="InterPro" id="IPR014051">
    <property type="entry name" value="Phosphoesterase_HXTX"/>
</dbReference>
<sequence length="103" mass="11770">MQFDHLSYWAEPKIYCLTSRAPGAELFNLVNNLQQIASDAQIDVDLRPYQPHITLARKAREAVSIPIAPVRFRAQELVLMKSVSTDQGPQYFPMMHWPITDNG</sequence>
<dbReference type="GO" id="GO:0016874">
    <property type="term" value="F:ligase activity"/>
    <property type="evidence" value="ECO:0007669"/>
    <property type="project" value="UniProtKB-KW"/>
</dbReference>
<dbReference type="InterPro" id="IPR004175">
    <property type="entry name" value="RNA_CPDase"/>
</dbReference>
<proteinExistence type="predicted"/>
<evidence type="ECO:0000259" key="2">
    <source>
        <dbReference type="Pfam" id="PF02834"/>
    </source>
</evidence>
<protein>
    <submittedName>
        <fullName evidence="3">2'-5'-RNA ligase</fullName>
        <ecNumber evidence="3">6.5.1.-</ecNumber>
    </submittedName>
</protein>
<evidence type="ECO:0000313" key="3">
    <source>
        <dbReference type="EMBL" id="ODN67301.1"/>
    </source>
</evidence>
<dbReference type="Proteomes" id="UP000094379">
    <property type="component" value="Unassembled WGS sequence"/>
</dbReference>
<dbReference type="InterPro" id="IPR009097">
    <property type="entry name" value="Cyclic_Pdiesterase"/>
</dbReference>
<keyword evidence="1" id="KW-0378">Hydrolase</keyword>
<dbReference type="GO" id="GO:0004113">
    <property type="term" value="F:2',3'-cyclic-nucleotide 3'-phosphodiesterase activity"/>
    <property type="evidence" value="ECO:0007669"/>
    <property type="project" value="InterPro"/>
</dbReference>
<organism evidence="3 4">
    <name type="scientific">Methylophaga muralis</name>
    <dbReference type="NCBI Taxonomy" id="291169"/>
    <lineage>
        <taxon>Bacteria</taxon>
        <taxon>Pseudomonadati</taxon>
        <taxon>Pseudomonadota</taxon>
        <taxon>Gammaproteobacteria</taxon>
        <taxon>Thiotrichales</taxon>
        <taxon>Piscirickettsiaceae</taxon>
        <taxon>Methylophaga</taxon>
    </lineage>
</organism>
<feature type="domain" description="Phosphoesterase HXTX" evidence="2">
    <location>
        <begin position="21"/>
        <end position="89"/>
    </location>
</feature>
<dbReference type="PANTHER" id="PTHR35561">
    <property type="entry name" value="RNA 2',3'-CYCLIC PHOSPHODIESTERASE"/>
    <property type="match status" value="1"/>
</dbReference>
<reference evidence="3 4" key="1">
    <citation type="submission" date="2016-07" db="EMBL/GenBank/DDBJ databases">
        <title>Draft Genome Sequence of Methylophaga muralis Bur 1.</title>
        <authorList>
            <person name="Vasilenko O.V."/>
            <person name="Doronina N.V."/>
            <person name="Shmareva M.N."/>
            <person name="Tarlachkov S.V."/>
            <person name="Mustakhimov I."/>
            <person name="Trotsenko Y.A."/>
        </authorList>
    </citation>
    <scope>NUCLEOTIDE SEQUENCE [LARGE SCALE GENOMIC DNA]</scope>
    <source>
        <strain evidence="3 4">Bur 1</strain>
    </source>
</reference>
<keyword evidence="3" id="KW-0436">Ligase</keyword>
<accession>A0A1E3GVB5</accession>
<dbReference type="STRING" id="291169.A9E74_01028"/>
<dbReference type="EMBL" id="MCRI01000007">
    <property type="protein sequence ID" value="ODN67301.1"/>
    <property type="molecule type" value="Genomic_DNA"/>
</dbReference>
<evidence type="ECO:0000256" key="1">
    <source>
        <dbReference type="ARBA" id="ARBA00022801"/>
    </source>
</evidence>
<dbReference type="PANTHER" id="PTHR35561:SF1">
    <property type="entry name" value="RNA 2',3'-CYCLIC PHOSPHODIESTERASE"/>
    <property type="match status" value="1"/>
</dbReference>
<gene>
    <name evidence="3" type="primary">ligT</name>
    <name evidence="3" type="ORF">A9E74_01028</name>
</gene>
<dbReference type="Gene3D" id="3.90.1140.10">
    <property type="entry name" value="Cyclic phosphodiesterase"/>
    <property type="match status" value="1"/>
</dbReference>
<dbReference type="SUPFAM" id="SSF55144">
    <property type="entry name" value="LigT-like"/>
    <property type="match status" value="1"/>
</dbReference>
<evidence type="ECO:0000313" key="4">
    <source>
        <dbReference type="Proteomes" id="UP000094379"/>
    </source>
</evidence>
<name>A0A1E3GVB5_9GAMM</name>
<keyword evidence="4" id="KW-1185">Reference proteome</keyword>
<dbReference type="Pfam" id="PF02834">
    <property type="entry name" value="LigT_PEase"/>
    <property type="match status" value="1"/>
</dbReference>
<dbReference type="AlphaFoldDB" id="A0A1E3GVB5"/>
<dbReference type="RefSeq" id="WP_069295544.1">
    <property type="nucleotide sequence ID" value="NZ_MCRI01000007.1"/>
</dbReference>